<evidence type="ECO:0000313" key="14">
    <source>
        <dbReference type="Proteomes" id="UP000000289"/>
    </source>
</evidence>
<keyword evidence="6" id="KW-0378">Hydrolase</keyword>
<accession>A0A0K0HG06</accession>
<keyword evidence="4" id="KW-0444">Lipid biosynthesis</keyword>
<keyword evidence="8" id="KW-0472">Membrane</keyword>
<dbReference type="Proteomes" id="UP000000289">
    <property type="component" value="Chromosome"/>
</dbReference>
<evidence type="ECO:0000256" key="5">
    <source>
        <dbReference type="ARBA" id="ARBA00022519"/>
    </source>
</evidence>
<dbReference type="EMBL" id="FR877557">
    <property type="protein sequence ID" value="CCC32542.1"/>
    <property type="molecule type" value="Genomic_DNA"/>
</dbReference>
<keyword evidence="3" id="KW-1003">Cell membrane</keyword>
<evidence type="ECO:0000256" key="1">
    <source>
        <dbReference type="ARBA" id="ARBA00004533"/>
    </source>
</evidence>
<dbReference type="KEGG" id="sbg:SBG_3495"/>
<reference evidence="13 14" key="1">
    <citation type="journal article" date="2011" name="PLoS Pathog.">
        <title>Salmonella bongori provides insights into the evolution of the Salmonellae.</title>
        <authorList>
            <person name="Fookes M."/>
            <person name="Schroeder G.N."/>
            <person name="Langridge G.C."/>
            <person name="Blondel C.J."/>
            <person name="Mammina C."/>
            <person name="Connor T.R."/>
            <person name="Seth-Smith H."/>
            <person name="Vernikos G.S."/>
            <person name="Robinson K.S."/>
            <person name="Sanders M."/>
            <person name="Petty N.K."/>
            <person name="Kingsley R.A."/>
            <person name="Baumler A.J."/>
            <person name="Nuccio S.P."/>
            <person name="Contreras I."/>
            <person name="Santiviago C.A."/>
            <person name="Maskell D."/>
            <person name="Barrow P."/>
            <person name="Humphrey T."/>
            <person name="Nastasi A."/>
            <person name="Roberts M."/>
            <person name="Frankel G."/>
            <person name="Parkhill J."/>
            <person name="Dougan G."/>
            <person name="Thomson N.R."/>
        </authorList>
    </citation>
    <scope>NUCLEOTIDE SEQUENCE [LARGE SCALE GENOMIC DNA]</scope>
    <source>
        <strain evidence="14">ATCC 43975 / DSM 13772 / NCTC 12419</strain>
    </source>
</reference>
<comment type="subcellular location">
    <subcellularLocation>
        <location evidence="1">Cell inner membrane</location>
    </subcellularLocation>
</comment>
<dbReference type="InterPro" id="IPR022742">
    <property type="entry name" value="Hydrolase_4"/>
</dbReference>
<evidence type="ECO:0000256" key="8">
    <source>
        <dbReference type="ARBA" id="ARBA00023136"/>
    </source>
</evidence>
<dbReference type="eggNOG" id="COG2267">
    <property type="taxonomic scope" value="Bacteria"/>
</dbReference>
<evidence type="ECO:0000313" key="13">
    <source>
        <dbReference type="EMBL" id="CCC32542.1"/>
    </source>
</evidence>
<dbReference type="PANTHER" id="PTHR11614">
    <property type="entry name" value="PHOSPHOLIPASE-RELATED"/>
    <property type="match status" value="1"/>
</dbReference>
<evidence type="ECO:0000256" key="2">
    <source>
        <dbReference type="ARBA" id="ARBA00013274"/>
    </source>
</evidence>
<name>A0A0K0HG06_SALBC</name>
<evidence type="ECO:0000256" key="3">
    <source>
        <dbReference type="ARBA" id="ARBA00022475"/>
    </source>
</evidence>
<dbReference type="SUPFAM" id="SSF53474">
    <property type="entry name" value="alpha/beta-Hydrolases"/>
    <property type="match status" value="1"/>
</dbReference>
<evidence type="ECO:0000256" key="11">
    <source>
        <dbReference type="ARBA" id="ARBA00078036"/>
    </source>
</evidence>
<evidence type="ECO:0000256" key="4">
    <source>
        <dbReference type="ARBA" id="ARBA00022516"/>
    </source>
</evidence>
<evidence type="ECO:0000259" key="12">
    <source>
        <dbReference type="Pfam" id="PF12146"/>
    </source>
</evidence>
<sequence>MRSADRRTTIQRSCETPWLSVFVPQYATAAVLCQARHKKRFYLVNEAGYPMFQQQKDWETRENAFAAFAMGPLTDFWRQREEAEFIGVDNIPVRFVRFRTDSNDRTIVICPGRIESYVKYAELAYDLFHLGFDIFIIDHRGQGRSGRMLSDPHRGHVDHFNDYVDDLAAFWQQEVEPGPWRKRYILAHSMGGAIATLFLQRHRVRCDAIALTAPMFGIVIRLPSFMVRHILDWAEGHQRIREDYAIGTGQWRALPFGMNALTHSRQRYQRNLRFYADEPQLRVGGPTWHWVREGILAGEQVLAGASDDATPTLLIQAEEERVVDNRTHDRFCEIRAAAGHPCEGGKPLVIKGAYHEILFEKDAMRSVALNAIVEFFNEPNLSSGNRFA</sequence>
<organism evidence="13 14">
    <name type="scientific">Salmonella bongori (strain ATCC 43975 / DSM 13772 / NCTC 12419)</name>
    <dbReference type="NCBI Taxonomy" id="218493"/>
    <lineage>
        <taxon>Bacteria</taxon>
        <taxon>Pseudomonadati</taxon>
        <taxon>Pseudomonadota</taxon>
        <taxon>Gammaproteobacteria</taxon>
        <taxon>Enterobacterales</taxon>
        <taxon>Enterobacteriaceae</taxon>
        <taxon>Salmonella</taxon>
    </lineage>
</organism>
<dbReference type="FunFam" id="3.40.50.1820:FF:000020">
    <property type="entry name" value="Lysophospholipase L2"/>
    <property type="match status" value="1"/>
</dbReference>
<dbReference type="GO" id="GO:0004622">
    <property type="term" value="F:phosphatidylcholine lysophospholipase activity"/>
    <property type="evidence" value="ECO:0007669"/>
    <property type="project" value="UniProtKB-EC"/>
</dbReference>
<proteinExistence type="predicted"/>
<dbReference type="InterPro" id="IPR051044">
    <property type="entry name" value="MAG_DAG_Lipase"/>
</dbReference>
<evidence type="ECO:0000256" key="10">
    <source>
        <dbReference type="ARBA" id="ARBA00073546"/>
    </source>
</evidence>
<evidence type="ECO:0000256" key="7">
    <source>
        <dbReference type="ARBA" id="ARBA00023098"/>
    </source>
</evidence>
<dbReference type="GO" id="GO:0005886">
    <property type="term" value="C:plasma membrane"/>
    <property type="evidence" value="ECO:0007669"/>
    <property type="project" value="UniProtKB-SubCell"/>
</dbReference>
<dbReference type="EC" id="3.1.1.5" evidence="2"/>
<keyword evidence="7" id="KW-0443">Lipid metabolism</keyword>
<evidence type="ECO:0000256" key="6">
    <source>
        <dbReference type="ARBA" id="ARBA00022801"/>
    </source>
</evidence>
<dbReference type="Gene3D" id="3.40.50.1820">
    <property type="entry name" value="alpha/beta hydrolase"/>
    <property type="match status" value="1"/>
</dbReference>
<evidence type="ECO:0000256" key="9">
    <source>
        <dbReference type="ARBA" id="ARBA00049531"/>
    </source>
</evidence>
<gene>
    <name evidence="13" type="primary">pldB</name>
    <name evidence="13" type="ordered locus">SBG_3495</name>
</gene>
<dbReference type="NCBIfam" id="NF008019">
    <property type="entry name" value="PRK10749.1"/>
    <property type="match status" value="1"/>
</dbReference>
<comment type="catalytic activity">
    <reaction evidence="9">
        <text>a 1-acyl-sn-glycero-3-phosphocholine + H2O = sn-glycerol 3-phosphocholine + a fatty acid + H(+)</text>
        <dbReference type="Rhea" id="RHEA:15177"/>
        <dbReference type="ChEBI" id="CHEBI:15377"/>
        <dbReference type="ChEBI" id="CHEBI:15378"/>
        <dbReference type="ChEBI" id="CHEBI:16870"/>
        <dbReference type="ChEBI" id="CHEBI:28868"/>
        <dbReference type="ChEBI" id="CHEBI:58168"/>
        <dbReference type="EC" id="3.1.1.5"/>
    </reaction>
</comment>
<dbReference type="GO" id="GO:0006629">
    <property type="term" value="P:lipid metabolic process"/>
    <property type="evidence" value="ECO:0007669"/>
    <property type="project" value="UniProtKB-KW"/>
</dbReference>
<dbReference type="Pfam" id="PF12146">
    <property type="entry name" value="Hydrolase_4"/>
    <property type="match status" value="1"/>
</dbReference>
<feature type="domain" description="Serine aminopeptidase S33" evidence="12">
    <location>
        <begin position="103"/>
        <end position="362"/>
    </location>
</feature>
<protein>
    <recommendedName>
        <fullName evidence="10">Lysophospholipase L2</fullName>
        <ecNumber evidence="2">3.1.1.5</ecNumber>
    </recommendedName>
    <alternativeName>
        <fullName evidence="11">Lecithinase B</fullName>
    </alternativeName>
</protein>
<dbReference type="InterPro" id="IPR029058">
    <property type="entry name" value="AB_hydrolase_fold"/>
</dbReference>
<dbReference type="AlphaFoldDB" id="A0A0K0HG06"/>
<keyword evidence="5" id="KW-0997">Cell inner membrane</keyword>